<sequence>MEEEMEIDLALRLKEARFRLKKGDIDLSVDDRMNSRISVRSPIECLGTGGAHFMRPHSPLLPDPSRVRLDIYYALCDCGNVFL</sequence>
<dbReference type="Proteomes" id="UP000626092">
    <property type="component" value="Unassembled WGS sequence"/>
</dbReference>
<protein>
    <submittedName>
        <fullName evidence="1">Uncharacterized protein</fullName>
    </submittedName>
</protein>
<reference evidence="1" key="1">
    <citation type="submission" date="2019-11" db="EMBL/GenBank/DDBJ databases">
        <authorList>
            <person name="Liu Y."/>
            <person name="Hou J."/>
            <person name="Li T.-Q."/>
            <person name="Guan C.-H."/>
            <person name="Wu X."/>
            <person name="Wu H.-Z."/>
            <person name="Ling F."/>
            <person name="Zhang R."/>
            <person name="Shi X.-G."/>
            <person name="Ren J.-P."/>
            <person name="Chen E.-F."/>
            <person name="Sun J.-M."/>
        </authorList>
    </citation>
    <scope>NUCLEOTIDE SEQUENCE</scope>
    <source>
        <strain evidence="1">Adult_tree_wgs_1</strain>
        <tissue evidence="1">Leaves</tissue>
    </source>
</reference>
<gene>
    <name evidence="1" type="ORF">RHSIM_Rhsim03G0003300</name>
</gene>
<dbReference type="EMBL" id="WJXA01000003">
    <property type="protein sequence ID" value="KAF7147689.1"/>
    <property type="molecule type" value="Genomic_DNA"/>
</dbReference>
<accession>A0A834LTK8</accession>
<name>A0A834LTK8_RHOSS</name>
<evidence type="ECO:0000313" key="2">
    <source>
        <dbReference type="Proteomes" id="UP000626092"/>
    </source>
</evidence>
<dbReference type="OrthoDB" id="673776at2759"/>
<evidence type="ECO:0000313" key="1">
    <source>
        <dbReference type="EMBL" id="KAF7147689.1"/>
    </source>
</evidence>
<keyword evidence="2" id="KW-1185">Reference proteome</keyword>
<dbReference type="AlphaFoldDB" id="A0A834LTK8"/>
<proteinExistence type="predicted"/>
<comment type="caution">
    <text evidence="1">The sequence shown here is derived from an EMBL/GenBank/DDBJ whole genome shotgun (WGS) entry which is preliminary data.</text>
</comment>
<organism evidence="1 2">
    <name type="scientific">Rhododendron simsii</name>
    <name type="common">Sims's rhododendron</name>
    <dbReference type="NCBI Taxonomy" id="118357"/>
    <lineage>
        <taxon>Eukaryota</taxon>
        <taxon>Viridiplantae</taxon>
        <taxon>Streptophyta</taxon>
        <taxon>Embryophyta</taxon>
        <taxon>Tracheophyta</taxon>
        <taxon>Spermatophyta</taxon>
        <taxon>Magnoliopsida</taxon>
        <taxon>eudicotyledons</taxon>
        <taxon>Gunneridae</taxon>
        <taxon>Pentapetalae</taxon>
        <taxon>asterids</taxon>
        <taxon>Ericales</taxon>
        <taxon>Ericaceae</taxon>
        <taxon>Ericoideae</taxon>
        <taxon>Rhodoreae</taxon>
        <taxon>Rhododendron</taxon>
    </lineage>
</organism>